<sequence>MDQKLLTRIMVDFLCFSEKTGSATLPEKRIVLIGGRWAGKSWSGNIILRGERFQYGRVRTTQVEVRHGEVEGRKLTVVDAPGWSSCLSLTDIPEGEKQSFKLYASKSPPGPHVFLLVLPIDSAFTQEQRTTLEEHMKLLGGQVWRFTMVLFTCGDYLGEKTIEQHIESEGEALKWLIGRCGNRYHVFNNKDKANLSQVSVLLEKIDEMMKNNGGASYKTDEQTFQIITEKQKDVTRRAKERQTNAEKQRQQRIKLIPEEKKTIPKLQMILLGSRNVGKTSVGNTILGCKDQEGGKRTANSVVKRGFVGETDVTLIDTPGWWKGFPAWDTPEIIKEEIIHSMFLCPPGPHIFLLVIDAHASFHNIHLEAVTSHLELLGEGVWKHTMIAFTRGDWLGAKSIEEFIEGEGEALQCLVDRCENRYHVISNKNANDREQITELMKKITETVAENSWNYFAPDQQLLDRIKEKRKCVKEAALLRQKQVNTMRDSAGSRVRLDALKVVLLGQKTFGKSATGNTILRKDVFATCQNEQNREENGVVAGRQVTVIDTPGWWRESSRWTEVLDKEIARGLSLSPSGVHAVLLVVPLIPTFGDPQRVAVKEHMNLFDARIWKHTIVVFTHGDELADRSVEEHIESEHQSLRWLVDQCDNKYHTINNMKRRDMTQVTELFEKIEEMVAGNGGQLFCPAMEDIHQRIREKAHRNQLKIVLKQRLASEFKRRELQLIMGFRQTLQDLLADIQASPVATKSRFLIGDMTNKKYQVTEYRKNYKKGEEEKLEAKISREIKKLDEEIMKSPTLQGSMDILVPDFAADSPAQFWSLSDPKISENIRKYSSQSNFDKVLGWLSNLHVSTNRDNQLTVNFSETSGYRSVLSLDFDSGSIIND</sequence>
<comment type="caution">
    <text evidence="5">The sequence shown here is derived from an EMBL/GenBank/DDBJ whole genome shotgun (WGS) entry which is preliminary data.</text>
</comment>
<keyword evidence="3" id="KW-0342">GTP-binding</keyword>
<dbReference type="InterPro" id="IPR006703">
    <property type="entry name" value="G_AIG1"/>
</dbReference>
<protein>
    <recommendedName>
        <fullName evidence="4">AIG1-type G domain-containing protein</fullName>
    </recommendedName>
</protein>
<organism evidence="5 6">
    <name type="scientific">Ameca splendens</name>
    <dbReference type="NCBI Taxonomy" id="208324"/>
    <lineage>
        <taxon>Eukaryota</taxon>
        <taxon>Metazoa</taxon>
        <taxon>Chordata</taxon>
        <taxon>Craniata</taxon>
        <taxon>Vertebrata</taxon>
        <taxon>Euteleostomi</taxon>
        <taxon>Actinopterygii</taxon>
        <taxon>Neopterygii</taxon>
        <taxon>Teleostei</taxon>
        <taxon>Neoteleostei</taxon>
        <taxon>Acanthomorphata</taxon>
        <taxon>Ovalentaria</taxon>
        <taxon>Atherinomorphae</taxon>
        <taxon>Cyprinodontiformes</taxon>
        <taxon>Goodeidae</taxon>
        <taxon>Ameca</taxon>
    </lineage>
</organism>
<keyword evidence="6" id="KW-1185">Reference proteome</keyword>
<evidence type="ECO:0000256" key="1">
    <source>
        <dbReference type="ARBA" id="ARBA00008535"/>
    </source>
</evidence>
<feature type="domain" description="AIG1-type G" evidence="4">
    <location>
        <begin position="25"/>
        <end position="226"/>
    </location>
</feature>
<proteinExistence type="inferred from homology"/>
<dbReference type="EMBL" id="JAHRIP010030786">
    <property type="protein sequence ID" value="MEQ2292714.1"/>
    <property type="molecule type" value="Genomic_DNA"/>
</dbReference>
<reference evidence="5 6" key="1">
    <citation type="submission" date="2021-06" db="EMBL/GenBank/DDBJ databases">
        <authorList>
            <person name="Palmer J.M."/>
        </authorList>
    </citation>
    <scope>NUCLEOTIDE SEQUENCE [LARGE SCALE GENOMIC DNA]</scope>
    <source>
        <strain evidence="5 6">AS_MEX2019</strain>
        <tissue evidence="5">Muscle</tissue>
    </source>
</reference>
<comment type="similarity">
    <text evidence="1">Belongs to the TRAFAC class TrmE-Era-EngA-EngB-Septin-like GTPase superfamily. AIG1/Toc34/Toc159-like paraseptin GTPase family. IAN subfamily.</text>
</comment>
<dbReference type="Proteomes" id="UP001469553">
    <property type="component" value="Unassembled WGS sequence"/>
</dbReference>
<keyword evidence="2" id="KW-0547">Nucleotide-binding</keyword>
<dbReference type="Gene3D" id="3.40.50.300">
    <property type="entry name" value="P-loop containing nucleotide triphosphate hydrolases"/>
    <property type="match status" value="3"/>
</dbReference>
<evidence type="ECO:0000313" key="6">
    <source>
        <dbReference type="Proteomes" id="UP001469553"/>
    </source>
</evidence>
<evidence type="ECO:0000256" key="2">
    <source>
        <dbReference type="ARBA" id="ARBA00022741"/>
    </source>
</evidence>
<dbReference type="PROSITE" id="PS51720">
    <property type="entry name" value="G_AIG1"/>
    <property type="match status" value="3"/>
</dbReference>
<dbReference type="PANTHER" id="PTHR10903:SF107">
    <property type="entry name" value="GTPASE IMAP FAMILY MEMBER 4-LIKE-RELATED"/>
    <property type="match status" value="1"/>
</dbReference>
<evidence type="ECO:0000313" key="5">
    <source>
        <dbReference type="EMBL" id="MEQ2292714.1"/>
    </source>
</evidence>
<dbReference type="SUPFAM" id="SSF52540">
    <property type="entry name" value="P-loop containing nucleoside triphosphate hydrolases"/>
    <property type="match status" value="3"/>
</dbReference>
<dbReference type="Pfam" id="PF04548">
    <property type="entry name" value="AIG1"/>
    <property type="match status" value="3"/>
</dbReference>
<name>A0ABV0YGA4_9TELE</name>
<dbReference type="InterPro" id="IPR027417">
    <property type="entry name" value="P-loop_NTPase"/>
</dbReference>
<feature type="domain" description="AIG1-type G" evidence="4">
    <location>
        <begin position="495"/>
        <end position="692"/>
    </location>
</feature>
<feature type="domain" description="AIG1-type G" evidence="4">
    <location>
        <begin position="263"/>
        <end position="463"/>
    </location>
</feature>
<dbReference type="PANTHER" id="PTHR10903">
    <property type="entry name" value="GTPASE, IMAP FAMILY MEMBER-RELATED"/>
    <property type="match status" value="1"/>
</dbReference>
<evidence type="ECO:0000259" key="4">
    <source>
        <dbReference type="PROSITE" id="PS51720"/>
    </source>
</evidence>
<evidence type="ECO:0000256" key="3">
    <source>
        <dbReference type="ARBA" id="ARBA00023134"/>
    </source>
</evidence>
<gene>
    <name evidence="5" type="ORF">AMECASPLE_025773</name>
</gene>
<accession>A0ABV0YGA4</accession>
<dbReference type="InterPro" id="IPR045058">
    <property type="entry name" value="GIMA/IAN/Toc"/>
</dbReference>